<dbReference type="InterPro" id="IPR005754">
    <property type="entry name" value="Sortase"/>
</dbReference>
<organism evidence="2 3">
    <name type="scientific">Turicibacter faecis</name>
    <dbReference type="NCBI Taxonomy" id="2963365"/>
    <lineage>
        <taxon>Bacteria</taxon>
        <taxon>Bacillati</taxon>
        <taxon>Bacillota</taxon>
        <taxon>Erysipelotrichia</taxon>
        <taxon>Erysipelotrichales</taxon>
        <taxon>Turicibacteraceae</taxon>
        <taxon>Turicibacter</taxon>
    </lineage>
</organism>
<reference evidence="2" key="1">
    <citation type="journal article" date="2024" name="Int. J. Syst. Evol. Microbiol.">
        <title>Turicibacter faecis sp. nov., isolated from faeces of heart failure mouse model.</title>
        <authorList>
            <person name="Imamura Y."/>
            <person name="Motooka D."/>
            <person name="Nakajima Y."/>
            <person name="Ito S."/>
            <person name="Kitakaze M."/>
            <person name="Iida T."/>
            <person name="Nakamura S."/>
        </authorList>
    </citation>
    <scope>NUCLEOTIDE SEQUENCE</scope>
    <source>
        <strain evidence="2">TC023</strain>
    </source>
</reference>
<name>A0ABM8ILF5_9FIRM</name>
<dbReference type="NCBIfam" id="TIGR01076">
    <property type="entry name" value="sortase_fam"/>
    <property type="match status" value="1"/>
</dbReference>
<dbReference type="CDD" id="cd05828">
    <property type="entry name" value="Sortase_D_1"/>
    <property type="match status" value="1"/>
</dbReference>
<protein>
    <recommendedName>
        <fullName evidence="4">Class D sortase</fullName>
    </recommendedName>
</protein>
<dbReference type="Gene3D" id="2.40.260.10">
    <property type="entry name" value="Sortase"/>
    <property type="match status" value="1"/>
</dbReference>
<gene>
    <name evidence="2" type="ORF">T23_19760</name>
</gene>
<evidence type="ECO:0000256" key="1">
    <source>
        <dbReference type="ARBA" id="ARBA00022801"/>
    </source>
</evidence>
<evidence type="ECO:0000313" key="3">
    <source>
        <dbReference type="Proteomes" id="UP001432099"/>
    </source>
</evidence>
<evidence type="ECO:0000313" key="2">
    <source>
        <dbReference type="EMBL" id="BEH91874.1"/>
    </source>
</evidence>
<sequence>MRKWVSAVLIVLGTLCCVYAVYPILEVHQGINMALDKWEDVKEDKTPEEEKAERADGIIGILQLGNNEKKIPIHVGTTDKELSQGIGLDELTVLPGAIGNSVLYGHRENVLWELKDIEVGDHITIQGVESTLVFEVKEIQIVDPYDPYIYEKSQEPTITLVTCYPFIYMGPTPQRFVVRAQLKSI</sequence>
<proteinExistence type="predicted"/>
<dbReference type="InterPro" id="IPR023365">
    <property type="entry name" value="Sortase_dom-sf"/>
</dbReference>
<dbReference type="RefSeq" id="WP_161832884.1">
    <property type="nucleotide sequence ID" value="NZ_AP028127.1"/>
</dbReference>
<dbReference type="Pfam" id="PF04203">
    <property type="entry name" value="Sortase"/>
    <property type="match status" value="1"/>
</dbReference>
<keyword evidence="1" id="KW-0378">Hydrolase</keyword>
<dbReference type="SUPFAM" id="SSF63817">
    <property type="entry name" value="Sortase"/>
    <property type="match status" value="1"/>
</dbReference>
<accession>A0ABM8ILF5</accession>
<dbReference type="EMBL" id="AP028127">
    <property type="protein sequence ID" value="BEH91874.1"/>
    <property type="molecule type" value="Genomic_DNA"/>
</dbReference>
<dbReference type="Proteomes" id="UP001432099">
    <property type="component" value="Chromosome"/>
</dbReference>
<evidence type="ECO:0008006" key="4">
    <source>
        <dbReference type="Google" id="ProtNLM"/>
    </source>
</evidence>
<keyword evidence="3" id="KW-1185">Reference proteome</keyword>
<dbReference type="InterPro" id="IPR041999">
    <property type="entry name" value="Sortase_D_1"/>
</dbReference>